<dbReference type="Pfam" id="PF13174">
    <property type="entry name" value="TPR_6"/>
    <property type="match status" value="1"/>
</dbReference>
<name>A0A5Q2N649_9FIRM</name>
<dbReference type="InterPro" id="IPR019734">
    <property type="entry name" value="TPR_rpt"/>
</dbReference>
<dbReference type="Pfam" id="PF00580">
    <property type="entry name" value="UvrD-helicase"/>
    <property type="match status" value="1"/>
</dbReference>
<dbReference type="Gene3D" id="3.40.50.300">
    <property type="entry name" value="P-loop containing nucleotide triphosphate hydrolases"/>
    <property type="match status" value="2"/>
</dbReference>
<dbReference type="AlphaFoldDB" id="A0A5Q2N649"/>
<feature type="binding site" evidence="8">
    <location>
        <begin position="191"/>
        <end position="198"/>
    </location>
    <ligand>
        <name>ATP</name>
        <dbReference type="ChEBI" id="CHEBI:30616"/>
    </ligand>
</feature>
<feature type="repeat" description="TPR" evidence="7">
    <location>
        <begin position="995"/>
        <end position="1028"/>
    </location>
</feature>
<evidence type="ECO:0000313" key="10">
    <source>
        <dbReference type="EMBL" id="QGG48045.1"/>
    </source>
</evidence>
<dbReference type="PROSITE" id="PS51198">
    <property type="entry name" value="UVRD_HELICASE_ATP_BIND"/>
    <property type="match status" value="1"/>
</dbReference>
<dbReference type="InterPro" id="IPR050498">
    <property type="entry name" value="Ycf3"/>
</dbReference>
<keyword evidence="4 7" id="KW-0802">TPR repeat</keyword>
<reference evidence="11" key="1">
    <citation type="submission" date="2019-11" db="EMBL/GenBank/DDBJ databases">
        <title>Genome sequence of Heliorestis convoluta strain HH, an alkaliphilic and minimalistic phototrophic bacterium from a soda lake in Egypt.</title>
        <authorList>
            <person name="Dewey E.D."/>
            <person name="Stokes L.M."/>
            <person name="Burchell B.M."/>
            <person name="Shaffer K.N."/>
            <person name="Huntington A.M."/>
            <person name="Baker J.M."/>
            <person name="Nadendla S."/>
            <person name="Giglio M.G."/>
            <person name="Touchman J.W."/>
            <person name="Blankenship R.E."/>
            <person name="Madigan M.T."/>
            <person name="Sattley W.M."/>
        </authorList>
    </citation>
    <scope>NUCLEOTIDE SEQUENCE [LARGE SCALE GENOMIC DNA]</scope>
    <source>
        <strain evidence="11">HH</strain>
    </source>
</reference>
<feature type="repeat" description="TPR" evidence="7">
    <location>
        <begin position="893"/>
        <end position="926"/>
    </location>
</feature>
<evidence type="ECO:0000256" key="3">
    <source>
        <dbReference type="ARBA" id="ARBA00022801"/>
    </source>
</evidence>
<evidence type="ECO:0000256" key="6">
    <source>
        <dbReference type="ARBA" id="ARBA00022840"/>
    </source>
</evidence>
<feature type="repeat" description="TPR" evidence="7">
    <location>
        <begin position="961"/>
        <end position="994"/>
    </location>
</feature>
<dbReference type="KEGG" id="hcv:FTV88_1947"/>
<accession>A0A5Q2N649</accession>
<keyword evidence="6 8" id="KW-0067">ATP-binding</keyword>
<dbReference type="EC" id="3.6.1.-" evidence="10"/>
<protein>
    <submittedName>
        <fullName evidence="10">AAA family ATPase</fullName>
        <ecNumber evidence="10">3.6.1.-</ecNumber>
    </submittedName>
</protein>
<dbReference type="PROSITE" id="PS50005">
    <property type="entry name" value="TPR"/>
    <property type="match status" value="4"/>
</dbReference>
<organism evidence="10 11">
    <name type="scientific">Heliorestis convoluta</name>
    <dbReference type="NCBI Taxonomy" id="356322"/>
    <lineage>
        <taxon>Bacteria</taxon>
        <taxon>Bacillati</taxon>
        <taxon>Bacillota</taxon>
        <taxon>Clostridia</taxon>
        <taxon>Eubacteriales</taxon>
        <taxon>Heliobacteriaceae</taxon>
        <taxon>Heliorestis</taxon>
    </lineage>
</organism>
<dbReference type="PANTHER" id="PTHR44858:SF1">
    <property type="entry name" value="UDP-N-ACETYLGLUCOSAMINE--PEPTIDE N-ACETYLGLUCOSAMINYLTRANSFERASE SPINDLY-RELATED"/>
    <property type="match status" value="1"/>
</dbReference>
<dbReference type="SUPFAM" id="SSF48452">
    <property type="entry name" value="TPR-like"/>
    <property type="match status" value="2"/>
</dbReference>
<dbReference type="GO" id="GO:0005524">
    <property type="term" value="F:ATP binding"/>
    <property type="evidence" value="ECO:0007669"/>
    <property type="project" value="UniProtKB-UniRule"/>
</dbReference>
<evidence type="ECO:0000259" key="9">
    <source>
        <dbReference type="PROSITE" id="PS51198"/>
    </source>
</evidence>
<dbReference type="Pfam" id="PF13431">
    <property type="entry name" value="TPR_17"/>
    <property type="match status" value="1"/>
</dbReference>
<sequence length="1185" mass="139215">MILITKDFLKKVPSNLKESILVKLSYFNDMLEKAQGHIKELPAGFWIKKITGTNIFKFRLNNKDRILFTYIKDQKIDKTAKIIFLDYCNHDEQIRKGQRMDTQASLEKSIDLDILTSSTWNHAEVEDNDNTFVKSQRTNNSLILNDLVSIVVEDHYISLLLDEKNSDYLYYLSNEQWKCLEHRDKPILLLGAAGSGKTTVAVQKLLWCQKNRLKACYITNSDLLMENIKNLYEKYKLSSENIATFYSIKKWAQEIKQDNSLLVTFEEFNNWFVSNRYKYKKLKKINTFYIWSEIRTLIKGFMGFEFKLKNKFVRNNNILSKEEYLLIPKDYSIFDKSTKEAIYDLTEAYTKWLNETNRYDECDLSFECLTNLNEQPKYDFIIVDEVQDFTEVQLYLLSQMVKDQSQILYTGDLHQMIIATFFEFGRLKNMYYSLNTDTEERILSKNYRSVSGIVTFLNRLIEIRKTKIGFTPFDYEEGYIRIGQKPTLVTPKEDVLSMILDSVKDKHYSAVIVPDEEERARLEKINPEATGRIFTINEIKGLEYSTVFCINVITKNSAIWEDIVKGLGKRQTKYRHSFNLFYVATSRAMDNLYIYEEDTKNLMLNEISSYVETMTECNYEKLSLKNKSTKEDWAKEAYRLEKIGNTKKSDYALKLSRDLPREEYIRQVNKQIEEKEVSNITKDFQKLKDKHDFEQYLQKGKYSIRKKDFTKAVDFFNNVIEKYPDHAEGYYYLGVAYSYMVSGSDYSIRYFDQTLSIKPEWYEVYLDKASTLRFLKNYEKAIETMDNAIAVDATIGNGYFIKGLLLYDLGKYVEAIQLFEKALTLPCYIFDTIDKSWNRNPSTDKESIFKNNIRKHITECKNALNSKTEAKPPTELERVMFLWSVTSNRHPKAKKYKQYALTFIDNNEFEEALIYLEKALKFSPNDFEILNYKGYVLNELEKYNEAVDVLENIVSSKPPYPLVYYTLGEAYKGIKAYTNAINAYTTSIELDPNVSIAYYNRGKLYIMIYQFDKAIEDFNQILYLNNDSTVSSLALKEIFYIKTFQKVLSSMNLSKDILDMLGTMDNFNLLFKHISAVELNGKTASSEEELKSNIRNTFQKDTQHNSNQIDQDFSCFNFDSTRRTITDCIEKAIPLNIKYNSNNKKFTVQFNKAECVKCLRYNQCPMNRSDSKGVLKFRKEQVYKS</sequence>
<dbReference type="Gene3D" id="1.25.40.10">
    <property type="entry name" value="Tetratricopeptide repeat domain"/>
    <property type="match status" value="3"/>
</dbReference>
<keyword evidence="1" id="KW-0677">Repeat</keyword>
<evidence type="ECO:0000256" key="1">
    <source>
        <dbReference type="ARBA" id="ARBA00022737"/>
    </source>
</evidence>
<dbReference type="InterPro" id="IPR011990">
    <property type="entry name" value="TPR-like_helical_dom_sf"/>
</dbReference>
<dbReference type="Pfam" id="PF13432">
    <property type="entry name" value="TPR_16"/>
    <property type="match status" value="2"/>
</dbReference>
<proteinExistence type="predicted"/>
<evidence type="ECO:0000256" key="4">
    <source>
        <dbReference type="ARBA" id="ARBA00022803"/>
    </source>
</evidence>
<evidence type="ECO:0000256" key="8">
    <source>
        <dbReference type="PROSITE-ProRule" id="PRU00560"/>
    </source>
</evidence>
<keyword evidence="11" id="KW-1185">Reference proteome</keyword>
<evidence type="ECO:0000313" key="11">
    <source>
        <dbReference type="Proteomes" id="UP000366051"/>
    </source>
</evidence>
<dbReference type="PANTHER" id="PTHR44858">
    <property type="entry name" value="TETRATRICOPEPTIDE REPEAT PROTEIN 6"/>
    <property type="match status" value="1"/>
</dbReference>
<dbReference type="Proteomes" id="UP000366051">
    <property type="component" value="Chromosome"/>
</dbReference>
<dbReference type="InterPro" id="IPR027417">
    <property type="entry name" value="P-loop_NTPase"/>
</dbReference>
<keyword evidence="3 8" id="KW-0378">Hydrolase</keyword>
<dbReference type="GO" id="GO:0004386">
    <property type="term" value="F:helicase activity"/>
    <property type="evidence" value="ECO:0007669"/>
    <property type="project" value="UniProtKB-UniRule"/>
</dbReference>
<gene>
    <name evidence="10" type="ORF">FTV88_1947</name>
</gene>
<feature type="domain" description="UvrD-like helicase ATP-binding" evidence="9">
    <location>
        <begin position="170"/>
        <end position="450"/>
    </location>
</feature>
<feature type="repeat" description="TPR" evidence="7">
    <location>
        <begin position="693"/>
        <end position="726"/>
    </location>
</feature>
<dbReference type="SUPFAM" id="SSF52540">
    <property type="entry name" value="P-loop containing nucleoside triphosphate hydrolases"/>
    <property type="match status" value="1"/>
</dbReference>
<keyword evidence="2 8" id="KW-0547">Nucleotide-binding</keyword>
<evidence type="ECO:0000256" key="5">
    <source>
        <dbReference type="ARBA" id="ARBA00022806"/>
    </source>
</evidence>
<evidence type="ECO:0000256" key="2">
    <source>
        <dbReference type="ARBA" id="ARBA00022741"/>
    </source>
</evidence>
<dbReference type="InterPro" id="IPR014016">
    <property type="entry name" value="UvrD-like_ATP-bd"/>
</dbReference>
<dbReference type="SMART" id="SM00028">
    <property type="entry name" value="TPR"/>
    <property type="match status" value="8"/>
</dbReference>
<dbReference type="EMBL" id="CP045875">
    <property type="protein sequence ID" value="QGG48045.1"/>
    <property type="molecule type" value="Genomic_DNA"/>
</dbReference>
<keyword evidence="5 8" id="KW-0347">Helicase</keyword>
<dbReference type="GO" id="GO:0016787">
    <property type="term" value="F:hydrolase activity"/>
    <property type="evidence" value="ECO:0007669"/>
    <property type="project" value="UniProtKB-UniRule"/>
</dbReference>
<evidence type="ECO:0000256" key="7">
    <source>
        <dbReference type="PROSITE-ProRule" id="PRU00339"/>
    </source>
</evidence>